<protein>
    <submittedName>
        <fullName evidence="2">VOC family protein</fullName>
    </submittedName>
</protein>
<dbReference type="CDD" id="cd06587">
    <property type="entry name" value="VOC"/>
    <property type="match status" value="1"/>
</dbReference>
<dbReference type="RefSeq" id="WP_251412566.1">
    <property type="nucleotide sequence ID" value="NZ_JAMQGM010000019.1"/>
</dbReference>
<gene>
    <name evidence="2" type="ORF">M1E25_09475</name>
</gene>
<dbReference type="PANTHER" id="PTHR35908:SF1">
    <property type="entry name" value="CONSERVED PROTEIN"/>
    <property type="match status" value="1"/>
</dbReference>
<dbReference type="EMBL" id="JAMQGM010000019">
    <property type="protein sequence ID" value="MCM2577582.1"/>
    <property type="molecule type" value="Genomic_DNA"/>
</dbReference>
<evidence type="ECO:0000259" key="1">
    <source>
        <dbReference type="PROSITE" id="PS51819"/>
    </source>
</evidence>
<organism evidence="2 3">
    <name type="scientific">Streptomyces meridianus</name>
    <dbReference type="NCBI Taxonomy" id="2938945"/>
    <lineage>
        <taxon>Bacteria</taxon>
        <taxon>Bacillati</taxon>
        <taxon>Actinomycetota</taxon>
        <taxon>Actinomycetes</taxon>
        <taxon>Kitasatosporales</taxon>
        <taxon>Streptomycetaceae</taxon>
        <taxon>Streptomyces</taxon>
    </lineage>
</organism>
<dbReference type="PROSITE" id="PS51819">
    <property type="entry name" value="VOC"/>
    <property type="match status" value="1"/>
</dbReference>
<dbReference type="Proteomes" id="UP001167160">
    <property type="component" value="Unassembled WGS sequence"/>
</dbReference>
<dbReference type="InterPro" id="IPR041581">
    <property type="entry name" value="Glyoxalase_6"/>
</dbReference>
<evidence type="ECO:0000313" key="2">
    <source>
        <dbReference type="EMBL" id="MCM2577582.1"/>
    </source>
</evidence>
<dbReference type="InterPro" id="IPR037523">
    <property type="entry name" value="VOC_core"/>
</dbReference>
<name>A0ABT0X4W3_9ACTN</name>
<dbReference type="SUPFAM" id="SSF54593">
    <property type="entry name" value="Glyoxalase/Bleomycin resistance protein/Dihydroxybiphenyl dioxygenase"/>
    <property type="match status" value="1"/>
</dbReference>
<dbReference type="Gene3D" id="3.10.180.10">
    <property type="entry name" value="2,3-Dihydroxybiphenyl 1,2-Dioxygenase, domain 1"/>
    <property type="match status" value="1"/>
</dbReference>
<comment type="caution">
    <text evidence="2">The sequence shown here is derived from an EMBL/GenBank/DDBJ whole genome shotgun (WGS) entry which is preliminary data.</text>
</comment>
<evidence type="ECO:0000313" key="3">
    <source>
        <dbReference type="Proteomes" id="UP001167160"/>
    </source>
</evidence>
<accession>A0ABT0X4W3</accession>
<reference evidence="2" key="1">
    <citation type="journal article" date="2023" name="Int. J. Syst. Evol. Microbiol.">
        <title>Streptomyces meridianus sp. nov. isolated from brackish water of the Tagus estuary in Alcochete, Portugal.</title>
        <authorList>
            <person name="Santos J.D.N."/>
            <person name="Klimek D."/>
            <person name="Calusinska M."/>
            <person name="Lobo Da Cunha A."/>
            <person name="Catita J."/>
            <person name="Goncalves H."/>
            <person name="Gonzalez I."/>
            <person name="Reyes F."/>
            <person name="Lage O.M."/>
        </authorList>
    </citation>
    <scope>NUCLEOTIDE SEQUENCE</scope>
    <source>
        <strain evidence="2">MTZ3.1</strain>
    </source>
</reference>
<dbReference type="PANTHER" id="PTHR35908">
    <property type="entry name" value="HYPOTHETICAL FUSION PROTEIN"/>
    <property type="match status" value="1"/>
</dbReference>
<dbReference type="Pfam" id="PF18029">
    <property type="entry name" value="Glyoxalase_6"/>
    <property type="match status" value="1"/>
</dbReference>
<feature type="domain" description="VOC" evidence="1">
    <location>
        <begin position="4"/>
        <end position="115"/>
    </location>
</feature>
<dbReference type="InterPro" id="IPR029068">
    <property type="entry name" value="Glyas_Bleomycin-R_OHBP_Dase"/>
</dbReference>
<keyword evidence="3" id="KW-1185">Reference proteome</keyword>
<sequence length="121" mass="13388">MGLKLYQIAVDAHDPRSLARFWCGVLDWQVLFEDPEEVVIGADEHAWPGIVFLPVPEGKSVKNRLHLDLSPDDQDAEVERLLALGARPAEVGQGDDVSWVVLADPEGNEFCVLRPMKSLTA</sequence>
<proteinExistence type="predicted"/>